<gene>
    <name evidence="4" type="ORF">UU50_C0011G0008</name>
</gene>
<dbReference type="InterPro" id="IPR016181">
    <property type="entry name" value="Acyl_CoA_acyltransferase"/>
</dbReference>
<dbReference type="Gene3D" id="3.40.630.30">
    <property type="match status" value="1"/>
</dbReference>
<feature type="domain" description="N-acetyltransferase" evidence="3">
    <location>
        <begin position="4"/>
        <end position="154"/>
    </location>
</feature>
<protein>
    <submittedName>
        <fullName evidence="4">GCN5-related N-acetyltransferase</fullName>
    </submittedName>
</protein>
<evidence type="ECO:0000259" key="3">
    <source>
        <dbReference type="PROSITE" id="PS51186"/>
    </source>
</evidence>
<keyword evidence="1 4" id="KW-0808">Transferase</keyword>
<dbReference type="EMBL" id="LCAW01000011">
    <property type="protein sequence ID" value="KKR99029.1"/>
    <property type="molecule type" value="Genomic_DNA"/>
</dbReference>
<dbReference type="PANTHER" id="PTHR42919">
    <property type="entry name" value="N-ALPHA-ACETYLTRANSFERASE"/>
    <property type="match status" value="1"/>
</dbReference>
<dbReference type="CDD" id="cd04301">
    <property type="entry name" value="NAT_SF"/>
    <property type="match status" value="1"/>
</dbReference>
<reference evidence="4 5" key="1">
    <citation type="journal article" date="2015" name="Nature">
        <title>rRNA introns, odd ribosomes, and small enigmatic genomes across a large radiation of phyla.</title>
        <authorList>
            <person name="Brown C.T."/>
            <person name="Hug L.A."/>
            <person name="Thomas B.C."/>
            <person name="Sharon I."/>
            <person name="Castelle C.J."/>
            <person name="Singh A."/>
            <person name="Wilkins M.J."/>
            <person name="Williams K.H."/>
            <person name="Banfield J.F."/>
        </authorList>
    </citation>
    <scope>NUCLEOTIDE SEQUENCE [LARGE SCALE GENOMIC DNA]</scope>
</reference>
<dbReference type="InterPro" id="IPR051556">
    <property type="entry name" value="N-term/lysine_N-AcTrnsfr"/>
</dbReference>
<evidence type="ECO:0000256" key="2">
    <source>
        <dbReference type="ARBA" id="ARBA00023315"/>
    </source>
</evidence>
<dbReference type="InterPro" id="IPR000182">
    <property type="entry name" value="GNAT_dom"/>
</dbReference>
<dbReference type="PANTHER" id="PTHR42919:SF8">
    <property type="entry name" value="N-ALPHA-ACETYLTRANSFERASE 50"/>
    <property type="match status" value="1"/>
</dbReference>
<dbReference type="SUPFAM" id="SSF55729">
    <property type="entry name" value="Acyl-CoA N-acyltransferases (Nat)"/>
    <property type="match status" value="1"/>
</dbReference>
<evidence type="ECO:0000313" key="5">
    <source>
        <dbReference type="Proteomes" id="UP000033930"/>
    </source>
</evidence>
<dbReference type="AlphaFoldDB" id="A0A0G0VDR2"/>
<dbReference type="GO" id="GO:0016747">
    <property type="term" value="F:acyltransferase activity, transferring groups other than amino-acyl groups"/>
    <property type="evidence" value="ECO:0007669"/>
    <property type="project" value="InterPro"/>
</dbReference>
<dbReference type="PROSITE" id="PS51186">
    <property type="entry name" value="GNAT"/>
    <property type="match status" value="1"/>
</dbReference>
<evidence type="ECO:0000256" key="1">
    <source>
        <dbReference type="ARBA" id="ARBA00022679"/>
    </source>
</evidence>
<dbReference type="Pfam" id="PF00583">
    <property type="entry name" value="Acetyltransf_1"/>
    <property type="match status" value="1"/>
</dbReference>
<keyword evidence="2" id="KW-0012">Acyltransferase</keyword>
<name>A0A0G0VDR2_9BACT</name>
<comment type="caution">
    <text evidence="4">The sequence shown here is derived from an EMBL/GenBank/DDBJ whole genome shotgun (WGS) entry which is preliminary data.</text>
</comment>
<organism evidence="4 5">
    <name type="scientific">Candidatus Uhrbacteria bacterium GW2011_GWC1_41_20</name>
    <dbReference type="NCBI Taxonomy" id="1618983"/>
    <lineage>
        <taxon>Bacteria</taxon>
        <taxon>Candidatus Uhriibacteriota</taxon>
    </lineage>
</organism>
<proteinExistence type="predicted"/>
<evidence type="ECO:0000313" key="4">
    <source>
        <dbReference type="EMBL" id="KKR99029.1"/>
    </source>
</evidence>
<sequence length="159" mass="18690">MLNLSIRHAKLNELPRVKYITKLSYKIPYKTNTLVTKSHEPKNIQESFLNKEFFIIVAILENKIVGAVRYKLNEKNELYFYKLAVLKTHRSRGIGSKLVNEIEKVAEKKGCAKVLLDCAREKKLPDYYKKLGYEINLVKKHLDHHDVYMSKRIKIKNSK</sequence>
<accession>A0A0G0VDR2</accession>
<dbReference type="Proteomes" id="UP000033930">
    <property type="component" value="Unassembled WGS sequence"/>
</dbReference>